<dbReference type="PRINTS" id="PR00834">
    <property type="entry name" value="PROTEASES2C"/>
</dbReference>
<dbReference type="PANTHER" id="PTHR43019">
    <property type="entry name" value="SERINE ENDOPROTEASE DEGS"/>
    <property type="match status" value="1"/>
</dbReference>
<evidence type="ECO:0000256" key="1">
    <source>
        <dbReference type="SAM" id="MobiDB-lite"/>
    </source>
</evidence>
<dbReference type="RefSeq" id="WP_369460685.1">
    <property type="nucleotide sequence ID" value="NZ_JBGBDC010000007.1"/>
</dbReference>
<accession>A0ABV4B5P6</accession>
<dbReference type="InterPro" id="IPR043504">
    <property type="entry name" value="Peptidase_S1_PA_chymotrypsin"/>
</dbReference>
<dbReference type="EMBL" id="JBGBDC010000007">
    <property type="protein sequence ID" value="MEY2252775.1"/>
    <property type="molecule type" value="Genomic_DNA"/>
</dbReference>
<reference evidence="3 4" key="1">
    <citation type="journal article" date="2016" name="Int. J. Syst. Evol. Microbiol.">
        <title>Description of Comamonas sediminis sp. nov., isolated from lagoon sediments.</title>
        <authorList>
            <person name="Subhash Y."/>
            <person name="Bang J.J."/>
            <person name="You T.H."/>
            <person name="Lee S.S."/>
        </authorList>
    </citation>
    <scope>NUCLEOTIDE SEQUENCE [LARGE SCALE GENOMIC DNA]</scope>
    <source>
        <strain evidence="3 4">JCM 31169</strain>
    </source>
</reference>
<dbReference type="InterPro" id="IPR001940">
    <property type="entry name" value="Peptidase_S1C"/>
</dbReference>
<feature type="chain" id="PRO_5045060642" evidence="2">
    <location>
        <begin position="45"/>
        <end position="508"/>
    </location>
</feature>
<feature type="region of interest" description="Disordered" evidence="1">
    <location>
        <begin position="62"/>
        <end position="99"/>
    </location>
</feature>
<keyword evidence="3" id="KW-0378">Hydrolase</keyword>
<dbReference type="GO" id="GO:0006508">
    <property type="term" value="P:proteolysis"/>
    <property type="evidence" value="ECO:0007669"/>
    <property type="project" value="UniProtKB-KW"/>
</dbReference>
<feature type="compositionally biased region" description="Low complexity" evidence="1">
    <location>
        <begin position="72"/>
        <end position="91"/>
    </location>
</feature>
<protein>
    <submittedName>
        <fullName evidence="3">S1C family serine protease</fullName>
        <ecNumber evidence="3">3.4.21.-</ecNumber>
    </submittedName>
</protein>
<dbReference type="Pfam" id="PF13365">
    <property type="entry name" value="Trypsin_2"/>
    <property type="match status" value="1"/>
</dbReference>
<dbReference type="EC" id="3.4.21.-" evidence="3"/>
<keyword evidence="4" id="KW-1185">Reference proteome</keyword>
<feature type="signal peptide" evidence="2">
    <location>
        <begin position="1"/>
        <end position="44"/>
    </location>
</feature>
<dbReference type="Gene3D" id="2.40.10.10">
    <property type="entry name" value="Trypsin-like serine proteases"/>
    <property type="match status" value="2"/>
</dbReference>
<sequence>MPASEPAGLQGANPNTMTHCTSFPLWRNGLALALAALLAAPAMAQAPLVQTANPLAAEAAVPAPTAPPLSPSAPATPGTPAAANQPAAAAEAPPPSPDAQQAYMAARDKLVQIRTLRRQTNTQSSTGSGFFVSEDGLLITNYHVVSQLALEPERHRAVLVSVSGQEAPVQLLAIDVLHDLALLRVTPPPASEAAPAPRYSALPLRPSSRPLSGGERIFSLGNPLDVGFAITEGTYNGLVQRSFYPRIFFGGTLNPGMSGGPAIDTQGRVVGVNVAKQLGAEQLSFLVPVEFVEQLLAQGREAAPVKGAMHAEVTRQLMAHQKDLVDRVLSGSSRSERYGPYRVPVPSETLARCWGDGRERRSESLFDFERSQCRIDSEVFTGDGDVGGLGMRYEAYDAPRLSPWQFAHTYGSSFANEPMRKRGNRVRTGYECREDFVAGDAKLPLRAVVCMAAYRKFSGLYDLTVLAVSVDQPRQGVLGRLNVSAVSFDNAQRLARQYLQGFSSEAAQ</sequence>
<dbReference type="Proteomes" id="UP001562178">
    <property type="component" value="Unassembled WGS sequence"/>
</dbReference>
<keyword evidence="3" id="KW-0645">Protease</keyword>
<keyword evidence="2" id="KW-0732">Signal</keyword>
<proteinExistence type="predicted"/>
<organism evidence="3 4">
    <name type="scientific">Comamonas sediminis</name>
    <dbReference type="NCBI Taxonomy" id="1783360"/>
    <lineage>
        <taxon>Bacteria</taxon>
        <taxon>Pseudomonadati</taxon>
        <taxon>Pseudomonadota</taxon>
        <taxon>Betaproteobacteria</taxon>
        <taxon>Burkholderiales</taxon>
        <taxon>Comamonadaceae</taxon>
        <taxon>Comamonas</taxon>
    </lineage>
</organism>
<evidence type="ECO:0000313" key="3">
    <source>
        <dbReference type="EMBL" id="MEY2252775.1"/>
    </source>
</evidence>
<comment type="caution">
    <text evidence="3">The sequence shown here is derived from an EMBL/GenBank/DDBJ whole genome shotgun (WGS) entry which is preliminary data.</text>
</comment>
<dbReference type="InterPro" id="IPR009003">
    <property type="entry name" value="Peptidase_S1_PA"/>
</dbReference>
<evidence type="ECO:0000256" key="2">
    <source>
        <dbReference type="SAM" id="SignalP"/>
    </source>
</evidence>
<dbReference type="PANTHER" id="PTHR43019:SF23">
    <property type="entry name" value="PROTEASE DO-LIKE 5, CHLOROPLASTIC"/>
    <property type="match status" value="1"/>
</dbReference>
<evidence type="ECO:0000313" key="4">
    <source>
        <dbReference type="Proteomes" id="UP001562178"/>
    </source>
</evidence>
<dbReference type="GO" id="GO:0008233">
    <property type="term" value="F:peptidase activity"/>
    <property type="evidence" value="ECO:0007669"/>
    <property type="project" value="UniProtKB-KW"/>
</dbReference>
<name>A0ABV4B5P6_9BURK</name>
<gene>
    <name evidence="3" type="ORF">AB7A72_17270</name>
</gene>
<dbReference type="SUPFAM" id="SSF50494">
    <property type="entry name" value="Trypsin-like serine proteases"/>
    <property type="match status" value="1"/>
</dbReference>